<evidence type="ECO:0000313" key="3">
    <source>
        <dbReference type="EMBL" id="QED27521.1"/>
    </source>
</evidence>
<feature type="chain" id="PRO_5022730705" evidence="2">
    <location>
        <begin position="23"/>
        <end position="476"/>
    </location>
</feature>
<evidence type="ECO:0000256" key="1">
    <source>
        <dbReference type="SAM" id="MobiDB-lite"/>
    </source>
</evidence>
<dbReference type="Pfam" id="PF11617">
    <property type="entry name" value="Cu-binding_MopE"/>
    <property type="match status" value="6"/>
</dbReference>
<dbReference type="EMBL" id="CP042467">
    <property type="protein sequence ID" value="QED27521.1"/>
    <property type="molecule type" value="Genomic_DNA"/>
</dbReference>
<proteinExistence type="predicted"/>
<accession>A0A5B8XQF3</accession>
<sequence>MNTRLNRSFALIVLVSAFVACGDDGPSTQQPQNNGQNNINNSNNESNNESTPTPDPNCVVTKAGVEVCDRIDNDCDGEVDEGFELGEACTAGVGACQAEGVTVCGDDEVSVACIAQEGTPEPEVCDEIDNDCDGEVDEDFDLGEACSAGEGACLNEGTIVCQDDGTAACSAVAGEEGGTELCNDSDDDCDGEVDEGFDLGTECTVGVGACVATGALVCAEDGTTTCSVSPATPPEAEEMTCDGIDNDCDGEVDEGCDDDGDNYCDESMTVVGNPAVCILGGNDCNDTNSAINPGAAEVCDNVDNNCDGNIDENATDATVYYLDCDGDGFASGTIGRFCSAPAASTARAQCNNASTATWRTTNGNDCQDSDPDAYPGQTSYFADGMNPPPSATRTHDYNCNGTNEHLYTVTNRSGQNCVADRFRSSCIPRDGVEGWAGSLPACGTSAAYSTCSFTYNQILQECEGTRTSQTRTAVCR</sequence>
<keyword evidence="2" id="KW-0732">Signal</keyword>
<dbReference type="Proteomes" id="UP000321595">
    <property type="component" value="Chromosome"/>
</dbReference>
<name>A0A5B8XQF3_9DELT</name>
<feature type="region of interest" description="Disordered" evidence="1">
    <location>
        <begin position="25"/>
        <end position="56"/>
    </location>
</feature>
<keyword evidence="4" id="KW-1185">Reference proteome</keyword>
<dbReference type="InterPro" id="IPR021655">
    <property type="entry name" value="Put_metal-bd"/>
</dbReference>
<evidence type="ECO:0000256" key="2">
    <source>
        <dbReference type="SAM" id="SignalP"/>
    </source>
</evidence>
<protein>
    <submittedName>
        <fullName evidence="3">Uncharacterized protein</fullName>
    </submittedName>
</protein>
<dbReference type="KEGG" id="bbae:FRD01_09765"/>
<feature type="signal peptide" evidence="2">
    <location>
        <begin position="1"/>
        <end position="22"/>
    </location>
</feature>
<dbReference type="OrthoDB" id="5497143at2"/>
<gene>
    <name evidence="3" type="ORF">FRD01_09765</name>
</gene>
<feature type="compositionally biased region" description="Low complexity" evidence="1">
    <location>
        <begin position="25"/>
        <end position="52"/>
    </location>
</feature>
<organism evidence="3 4">
    <name type="scientific">Microvenator marinus</name>
    <dbReference type="NCBI Taxonomy" id="2600177"/>
    <lineage>
        <taxon>Bacteria</taxon>
        <taxon>Deltaproteobacteria</taxon>
        <taxon>Bradymonadales</taxon>
        <taxon>Microvenatoraceae</taxon>
        <taxon>Microvenator</taxon>
    </lineage>
</organism>
<evidence type="ECO:0000313" key="4">
    <source>
        <dbReference type="Proteomes" id="UP000321595"/>
    </source>
</evidence>
<dbReference type="AlphaFoldDB" id="A0A5B8XQF3"/>
<reference evidence="3 4" key="1">
    <citation type="submission" date="2019-08" db="EMBL/GenBank/DDBJ databases">
        <authorList>
            <person name="Liang Q."/>
        </authorList>
    </citation>
    <scope>NUCLEOTIDE SEQUENCE [LARGE SCALE GENOMIC DNA]</scope>
    <source>
        <strain evidence="3 4">V1718</strain>
    </source>
</reference>
<dbReference type="PROSITE" id="PS51257">
    <property type="entry name" value="PROKAR_LIPOPROTEIN"/>
    <property type="match status" value="1"/>
</dbReference>
<dbReference type="RefSeq" id="WP_146959206.1">
    <property type="nucleotide sequence ID" value="NZ_CP042467.1"/>
</dbReference>